<keyword evidence="1" id="KW-1133">Transmembrane helix</keyword>
<organism evidence="2 3">
    <name type="scientific">Candidatus Syntropharchaeum caldarium</name>
    <dbReference type="NCBI Taxonomy" id="1838285"/>
    <lineage>
        <taxon>Archaea</taxon>
        <taxon>Methanobacteriati</taxon>
        <taxon>Methanobacteriota</taxon>
        <taxon>Stenosarchaea group</taxon>
        <taxon>Methanomicrobia</taxon>
        <taxon>Methanosarcinales</taxon>
        <taxon>ANME-2 cluster</taxon>
        <taxon>Candidatus Syntropharchaeum</taxon>
    </lineage>
</organism>
<protein>
    <recommendedName>
        <fullName evidence="4">LPXTG cell wall anchor domain-containing protein</fullName>
    </recommendedName>
</protein>
<evidence type="ECO:0008006" key="4">
    <source>
        <dbReference type="Google" id="ProtNLM"/>
    </source>
</evidence>
<gene>
    <name evidence="2" type="ORF">SCAL_001012</name>
</gene>
<dbReference type="STRING" id="1838285.SCAL_001012"/>
<keyword evidence="1" id="KW-0472">Membrane</keyword>
<evidence type="ECO:0000256" key="1">
    <source>
        <dbReference type="SAM" id="Phobius"/>
    </source>
</evidence>
<dbReference type="Proteomes" id="UP000186940">
    <property type="component" value="Unassembled WGS sequence"/>
</dbReference>
<dbReference type="AlphaFoldDB" id="A0A1F2P8C1"/>
<proteinExistence type="predicted"/>
<evidence type="ECO:0000313" key="3">
    <source>
        <dbReference type="Proteomes" id="UP000186940"/>
    </source>
</evidence>
<keyword evidence="3" id="KW-1185">Reference proteome</keyword>
<dbReference type="EMBL" id="LYOS01000003">
    <property type="protein sequence ID" value="OFV67637.1"/>
    <property type="molecule type" value="Genomic_DNA"/>
</dbReference>
<keyword evidence="1" id="KW-0812">Transmembrane</keyword>
<name>A0A1F2P8C1_9EURY</name>
<comment type="caution">
    <text evidence="2">The sequence shown here is derived from an EMBL/GenBank/DDBJ whole genome shotgun (WGS) entry which is preliminary data.</text>
</comment>
<evidence type="ECO:0000313" key="2">
    <source>
        <dbReference type="EMBL" id="OFV67637.1"/>
    </source>
</evidence>
<reference evidence="2" key="1">
    <citation type="submission" date="2016-05" db="EMBL/GenBank/DDBJ databases">
        <title>Microbial consortia oxidize butane by reversing methanogenesis.</title>
        <authorList>
            <person name="Laso-Perez R."/>
            <person name="Richter M."/>
            <person name="Wegener G."/>
            <person name="Musat F."/>
        </authorList>
    </citation>
    <scope>NUCLEOTIDE SEQUENCE [LARGE SCALE GENOMIC DNA]</scope>
    <source>
        <strain evidence="2">BOX2</strain>
    </source>
</reference>
<accession>A0A1F2P8C1</accession>
<sequence>MEETTVETPVPVSGVPWIAVLIVIAILGLVFVGFFLRRR</sequence>
<feature type="transmembrane region" description="Helical" evidence="1">
    <location>
        <begin position="15"/>
        <end position="36"/>
    </location>
</feature>